<dbReference type="PANTHER" id="PTHR46579:SF2">
    <property type="entry name" value="C2H2-TYPE DOMAIN-CONTAINING PROTEIN"/>
    <property type="match status" value="1"/>
</dbReference>
<reference evidence="1" key="1">
    <citation type="submission" date="2021-06" db="EMBL/GenBank/DDBJ databases">
        <authorList>
            <person name="Kallberg Y."/>
            <person name="Tangrot J."/>
            <person name="Rosling A."/>
        </authorList>
    </citation>
    <scope>NUCLEOTIDE SEQUENCE</scope>
    <source>
        <strain evidence="1">FL130A</strain>
    </source>
</reference>
<dbReference type="PANTHER" id="PTHR46579">
    <property type="entry name" value="F5/8 TYPE C DOMAIN-CONTAINING PROTEIN-RELATED"/>
    <property type="match status" value="1"/>
</dbReference>
<proteinExistence type="predicted"/>
<protein>
    <submittedName>
        <fullName evidence="1">3405_t:CDS:1</fullName>
    </submittedName>
</protein>
<sequence>VGAIYLTLLNLSRHIRYLKHNIILVGIIPGPSELSVTEIHHYLEPIVHELELLWKGVTVKTTRYPQGHLFRGALILIACDTPAARKVSGVSPLDNEMHKQFAFSWRNGSKAGQTRIFAEYGIRYSPLVKLPYMDLIRFVVIDPMHNLYLGTAKRMTHYWTDTSKKFKKSLIPIHHLRIPHKIAAGFSSFTADQWHVCLCECFVGQRIITVEDIRRGHDFMLQFLHLTESLCGPELLHQICTCTHIYTNAWKTMAQFMVLVFLIRANEWRIRSIKDYAKNFTNNGDQARSFTITCQDIGWEFRIASISVQAALDFPCDPKPDQNAIRVSNMVECFAAIQLGDEILGSRVSRSDLSPYVIISCIDEIRRAGEIVRSVYHWPAQGCIILSTVSLPKETNSDQTNSSSTEH</sequence>
<gene>
    <name evidence="1" type="ORF">ALEPTO_LOCUS1369</name>
</gene>
<evidence type="ECO:0000313" key="2">
    <source>
        <dbReference type="Proteomes" id="UP000789508"/>
    </source>
</evidence>
<dbReference type="AlphaFoldDB" id="A0A9N8VJG8"/>
<name>A0A9N8VJG8_9GLOM</name>
<feature type="non-terminal residue" evidence="1">
    <location>
        <position position="407"/>
    </location>
</feature>
<accession>A0A9N8VJG8</accession>
<comment type="caution">
    <text evidence="1">The sequence shown here is derived from an EMBL/GenBank/DDBJ whole genome shotgun (WGS) entry which is preliminary data.</text>
</comment>
<evidence type="ECO:0000313" key="1">
    <source>
        <dbReference type="EMBL" id="CAG8457707.1"/>
    </source>
</evidence>
<organism evidence="1 2">
    <name type="scientific">Ambispora leptoticha</name>
    <dbReference type="NCBI Taxonomy" id="144679"/>
    <lineage>
        <taxon>Eukaryota</taxon>
        <taxon>Fungi</taxon>
        <taxon>Fungi incertae sedis</taxon>
        <taxon>Mucoromycota</taxon>
        <taxon>Glomeromycotina</taxon>
        <taxon>Glomeromycetes</taxon>
        <taxon>Archaeosporales</taxon>
        <taxon>Ambisporaceae</taxon>
        <taxon>Ambispora</taxon>
    </lineage>
</organism>
<dbReference type="EMBL" id="CAJVPS010000146">
    <property type="protein sequence ID" value="CAG8457707.1"/>
    <property type="molecule type" value="Genomic_DNA"/>
</dbReference>
<dbReference type="Proteomes" id="UP000789508">
    <property type="component" value="Unassembled WGS sequence"/>
</dbReference>
<keyword evidence="2" id="KW-1185">Reference proteome</keyword>
<dbReference type="OrthoDB" id="3039677at2759"/>